<dbReference type="RefSeq" id="WP_065835388.1">
    <property type="nucleotide sequence ID" value="NZ_LGSI01000067.1"/>
</dbReference>
<sequence length="150" mass="15856">MKLPVTLCCLGIALICSPAMAYQCSVAVTPLSFGMVEGRSGQVTRSTATLTVVCQSDSAVTVSYQLLSDTFSLNERTMVGGNGAASYQLYTSGSYQQVWGDTAGSAISDSYTLAANTSQTRVYTVYARMQPGLKVGPGQYTSISAVRLIY</sequence>
<feature type="domain" description="Spore coat protein U/FanG" evidence="2">
    <location>
        <begin position="17"/>
        <end position="143"/>
    </location>
</feature>
<evidence type="ECO:0000259" key="2">
    <source>
        <dbReference type="Pfam" id="PF05229"/>
    </source>
</evidence>
<feature type="signal peptide" evidence="1">
    <location>
        <begin position="1"/>
        <end position="21"/>
    </location>
</feature>
<evidence type="ECO:0000313" key="3">
    <source>
        <dbReference type="EMBL" id="OCR22615.1"/>
    </source>
</evidence>
<name>A0A1C7Z360_PSESX</name>
<evidence type="ECO:0000256" key="1">
    <source>
        <dbReference type="SAM" id="SignalP"/>
    </source>
</evidence>
<dbReference type="AlphaFoldDB" id="A0A1C7Z360"/>
<dbReference type="EMBL" id="LGSI01000067">
    <property type="protein sequence ID" value="OCR22615.1"/>
    <property type="molecule type" value="Genomic_DNA"/>
</dbReference>
<dbReference type="Pfam" id="PF05229">
    <property type="entry name" value="SCPU"/>
    <property type="match status" value="1"/>
</dbReference>
<dbReference type="OrthoDB" id="6899615at2"/>
<dbReference type="InterPro" id="IPR007893">
    <property type="entry name" value="Spore_coat_U/FanG"/>
</dbReference>
<evidence type="ECO:0000313" key="4">
    <source>
        <dbReference type="Proteomes" id="UP000093104"/>
    </source>
</evidence>
<comment type="caution">
    <text evidence="3">The sequence shown here is derived from an EMBL/GenBank/DDBJ whole genome shotgun (WGS) entry which is preliminary data.</text>
</comment>
<proteinExistence type="predicted"/>
<gene>
    <name evidence="3" type="ORF">AFK24_22830</name>
</gene>
<accession>A0A1C7Z360</accession>
<feature type="chain" id="PRO_5008892066" description="Spore coat protein U/FanG domain-containing protein" evidence="1">
    <location>
        <begin position="22"/>
        <end position="150"/>
    </location>
</feature>
<organism evidence="3 4">
    <name type="scientific">Pseudomonas syringae</name>
    <dbReference type="NCBI Taxonomy" id="317"/>
    <lineage>
        <taxon>Bacteria</taxon>
        <taxon>Pseudomonadati</taxon>
        <taxon>Pseudomonadota</taxon>
        <taxon>Gammaproteobacteria</taxon>
        <taxon>Pseudomonadales</taxon>
        <taxon>Pseudomonadaceae</taxon>
        <taxon>Pseudomonas</taxon>
    </lineage>
</organism>
<protein>
    <recommendedName>
        <fullName evidence="2">Spore coat protein U/FanG domain-containing protein</fullName>
    </recommendedName>
</protein>
<reference evidence="3 4" key="1">
    <citation type="submission" date="2015-07" db="EMBL/GenBank/DDBJ databases">
        <title>Draft genome sequence of a diazotrophic, plant growth-promoting rhizobacterium of the Pseudomonas syringae complex.</title>
        <authorList>
            <person name="Patten C.L."/>
            <person name="Jeong H."/>
        </authorList>
    </citation>
    <scope>NUCLEOTIDE SEQUENCE [LARGE SCALE GENOMIC DNA]</scope>
    <source>
        <strain evidence="3 4">GR12-2</strain>
    </source>
</reference>
<keyword evidence="1" id="KW-0732">Signal</keyword>
<dbReference type="Proteomes" id="UP000093104">
    <property type="component" value="Unassembled WGS sequence"/>
</dbReference>